<feature type="domain" description="Ricin B lectin" evidence="3">
    <location>
        <begin position="1"/>
        <end position="93"/>
    </location>
</feature>
<evidence type="ECO:0000256" key="2">
    <source>
        <dbReference type="ARBA" id="ARBA00023211"/>
    </source>
</evidence>
<keyword evidence="6" id="KW-1185">Reference proteome</keyword>
<accession>A0A0N4UMA4</accession>
<evidence type="ECO:0000313" key="4">
    <source>
        <dbReference type="EMBL" id="VDN60546.1"/>
    </source>
</evidence>
<organism evidence="5 7">
    <name type="scientific">Dracunculus medinensis</name>
    <name type="common">Guinea worm</name>
    <dbReference type="NCBI Taxonomy" id="318479"/>
    <lineage>
        <taxon>Eukaryota</taxon>
        <taxon>Metazoa</taxon>
        <taxon>Ecdysozoa</taxon>
        <taxon>Nematoda</taxon>
        <taxon>Chromadorea</taxon>
        <taxon>Rhabditida</taxon>
        <taxon>Spirurina</taxon>
        <taxon>Dracunculoidea</taxon>
        <taxon>Dracunculidae</taxon>
        <taxon>Dracunculus</taxon>
    </lineage>
</organism>
<reference evidence="7" key="1">
    <citation type="submission" date="2017-02" db="UniProtKB">
        <authorList>
            <consortium name="WormBaseParasite"/>
        </authorList>
    </citation>
    <scope>IDENTIFICATION</scope>
</reference>
<reference evidence="4 6" key="2">
    <citation type="submission" date="2018-11" db="EMBL/GenBank/DDBJ databases">
        <authorList>
            <consortium name="Pathogen Informatics"/>
        </authorList>
    </citation>
    <scope>NUCLEOTIDE SEQUENCE [LARGE SCALE GENOMIC DNA]</scope>
</reference>
<dbReference type="InterPro" id="IPR035992">
    <property type="entry name" value="Ricin_B-like_lectins"/>
</dbReference>
<dbReference type="Proteomes" id="UP000274756">
    <property type="component" value="Unassembled WGS sequence"/>
</dbReference>
<evidence type="ECO:0000313" key="5">
    <source>
        <dbReference type="Proteomes" id="UP000038040"/>
    </source>
</evidence>
<dbReference type="Gene3D" id="2.80.10.50">
    <property type="match status" value="1"/>
</dbReference>
<dbReference type="AlphaFoldDB" id="A0A0N4UMA4"/>
<gene>
    <name evidence="4" type="ORF">DME_LOCUS10519</name>
</gene>
<proteinExistence type="predicted"/>
<sequence>IRNRGRNSSCIDHEVNRNTVNKSISPYPCHGQKGNQVSLVIYFNKSEKLLWYLSKAGEIRRDEYCFDYTGSGAPVIYECHGLKGNQLWEYYHEVNQCQLLELLFSSSKEIETIKKWRLNSDGGLLYETALTIK</sequence>
<keyword evidence="2" id="KW-0464">Manganese</keyword>
<dbReference type="Proteomes" id="UP000038040">
    <property type="component" value="Unplaced"/>
</dbReference>
<dbReference type="EMBL" id="UYYG01001222">
    <property type="protein sequence ID" value="VDN60546.1"/>
    <property type="molecule type" value="Genomic_DNA"/>
</dbReference>
<dbReference type="PROSITE" id="PS50231">
    <property type="entry name" value="RICIN_B_LECTIN"/>
    <property type="match status" value="1"/>
</dbReference>
<evidence type="ECO:0000313" key="7">
    <source>
        <dbReference type="WBParaSite" id="DME_0000896801-mRNA-1"/>
    </source>
</evidence>
<dbReference type="InterPro" id="IPR000772">
    <property type="entry name" value="Ricin_B_lectin"/>
</dbReference>
<dbReference type="OrthoDB" id="6119243at2759"/>
<evidence type="ECO:0000259" key="3">
    <source>
        <dbReference type="Pfam" id="PF00652"/>
    </source>
</evidence>
<protein>
    <submittedName>
        <fullName evidence="7">Ricin B-type lectin domain-containing protein</fullName>
    </submittedName>
</protein>
<evidence type="ECO:0000313" key="6">
    <source>
        <dbReference type="Proteomes" id="UP000274756"/>
    </source>
</evidence>
<name>A0A0N4UMA4_DRAME</name>
<dbReference type="STRING" id="318479.A0A0N4UMA4"/>
<dbReference type="Pfam" id="PF00652">
    <property type="entry name" value="Ricin_B_lectin"/>
    <property type="match status" value="1"/>
</dbReference>
<evidence type="ECO:0000256" key="1">
    <source>
        <dbReference type="ARBA" id="ARBA00001936"/>
    </source>
</evidence>
<dbReference type="WBParaSite" id="DME_0000896801-mRNA-1">
    <property type="protein sequence ID" value="DME_0000896801-mRNA-1"/>
    <property type="gene ID" value="DME_0000896801"/>
</dbReference>
<comment type="cofactor">
    <cofactor evidence="1">
        <name>Mn(2+)</name>
        <dbReference type="ChEBI" id="CHEBI:29035"/>
    </cofactor>
</comment>
<dbReference type="SUPFAM" id="SSF50370">
    <property type="entry name" value="Ricin B-like lectins"/>
    <property type="match status" value="1"/>
</dbReference>